<sequence length="161" mass="17604">MNKAKVDVPIIVCKEEGGYNVGKDGNKKVIKAALFGSVAGAVMGLLLAPKSGQELRQDLTDQAQKLGDKALEIKDKTQNALQDVEEKAQVTIDSGKSWLQKKKRLLDNLKTLVFEIQHGALTKDESANSLEDNKTEPLVVEATLEEENIVAVIEDAEEDNF</sequence>
<name>G7WIQ8_DESOD</name>
<dbReference type="AlphaFoldDB" id="G7WIQ8"/>
<proteinExistence type="predicted"/>
<keyword evidence="2" id="KW-1185">Reference proteome</keyword>
<dbReference type="PANTHER" id="PTHR35792">
    <property type="entry name" value="GENERAL STRESS PROTEIN"/>
    <property type="match status" value="1"/>
</dbReference>
<dbReference type="eggNOG" id="COG4980">
    <property type="taxonomic scope" value="Bacteria"/>
</dbReference>
<dbReference type="KEGG" id="dor:Desor_3654"/>
<dbReference type="RefSeq" id="WP_014185940.1">
    <property type="nucleotide sequence ID" value="NC_016584.1"/>
</dbReference>
<dbReference type="InterPro" id="IPR024623">
    <property type="entry name" value="YtxH"/>
</dbReference>
<evidence type="ECO:0000313" key="2">
    <source>
        <dbReference type="Proteomes" id="UP000006346"/>
    </source>
</evidence>
<dbReference type="PATRIC" id="fig|768706.3.peg.3689"/>
<dbReference type="HOGENOM" id="CLU_1641050_0_0_9"/>
<dbReference type="PANTHER" id="PTHR35792:SF2">
    <property type="entry name" value="GENERAL STRESS PROTEIN"/>
    <property type="match status" value="1"/>
</dbReference>
<dbReference type="EMBL" id="CP003108">
    <property type="protein sequence ID" value="AET69132.1"/>
    <property type="molecule type" value="Genomic_DNA"/>
</dbReference>
<dbReference type="OrthoDB" id="9810874at2"/>
<evidence type="ECO:0008006" key="3">
    <source>
        <dbReference type="Google" id="ProtNLM"/>
    </source>
</evidence>
<dbReference type="Pfam" id="PF12732">
    <property type="entry name" value="YtxH"/>
    <property type="match status" value="1"/>
</dbReference>
<gene>
    <name evidence="1" type="ordered locus">Desor_3654</name>
</gene>
<dbReference type="Proteomes" id="UP000006346">
    <property type="component" value="Chromosome"/>
</dbReference>
<reference evidence="2" key="1">
    <citation type="submission" date="2011-11" db="EMBL/GenBank/DDBJ databases">
        <title>Complete sequence of Desulfosporosinus orientis DSM 765.</title>
        <authorList>
            <person name="Lucas S."/>
            <person name="Han J."/>
            <person name="Lapidus A."/>
            <person name="Cheng J.-F."/>
            <person name="Goodwin L."/>
            <person name="Pitluck S."/>
            <person name="Peters L."/>
            <person name="Ovchinnikova G."/>
            <person name="Teshima H."/>
            <person name="Detter J.C."/>
            <person name="Han C."/>
            <person name="Tapia R."/>
            <person name="Land M."/>
            <person name="Hauser L."/>
            <person name="Kyrpides N."/>
            <person name="Ivanova N."/>
            <person name="Pagani I."/>
            <person name="Pester M."/>
            <person name="Spring S."/>
            <person name="Ollivier B."/>
            <person name="Rattei T."/>
            <person name="Klenk H.-P."/>
            <person name="Wagner M."/>
            <person name="Loy A."/>
            <person name="Woyke T."/>
        </authorList>
    </citation>
    <scope>NUCLEOTIDE SEQUENCE [LARGE SCALE GENOMIC DNA]</scope>
    <source>
        <strain evidence="2">ATCC 19365 / DSM 765 / NCIMB 8382 / VKM B-1628</strain>
    </source>
</reference>
<dbReference type="InterPro" id="IPR052928">
    <property type="entry name" value="Desiccation-related_membrane"/>
</dbReference>
<accession>G7WIQ8</accession>
<protein>
    <recommendedName>
        <fullName evidence="3">Gas vesicle protein</fullName>
    </recommendedName>
</protein>
<evidence type="ECO:0000313" key="1">
    <source>
        <dbReference type="EMBL" id="AET69132.1"/>
    </source>
</evidence>
<dbReference type="STRING" id="768706.Desor_3654"/>
<reference evidence="1 2" key="2">
    <citation type="journal article" date="2012" name="J. Bacteriol.">
        <title>Complete genome sequences of Desulfosporosinus orientis DSM765T, Desulfosporosinus youngiae DSM17734T, Desulfosporosinus meridiei DSM13257T, and Desulfosporosinus acidiphilus DSM22704T.</title>
        <authorList>
            <person name="Pester M."/>
            <person name="Brambilla E."/>
            <person name="Alazard D."/>
            <person name="Rattei T."/>
            <person name="Weinmaier T."/>
            <person name="Han J."/>
            <person name="Lucas S."/>
            <person name="Lapidus A."/>
            <person name="Cheng J.F."/>
            <person name="Goodwin L."/>
            <person name="Pitluck S."/>
            <person name="Peters L."/>
            <person name="Ovchinnikova G."/>
            <person name="Teshima H."/>
            <person name="Detter J.C."/>
            <person name="Han C.S."/>
            <person name="Tapia R."/>
            <person name="Land M.L."/>
            <person name="Hauser L."/>
            <person name="Kyrpides N.C."/>
            <person name="Ivanova N.N."/>
            <person name="Pagani I."/>
            <person name="Huntmann M."/>
            <person name="Wei C.L."/>
            <person name="Davenport K.W."/>
            <person name="Daligault H."/>
            <person name="Chain P.S."/>
            <person name="Chen A."/>
            <person name="Mavromatis K."/>
            <person name="Markowitz V."/>
            <person name="Szeto E."/>
            <person name="Mikhailova N."/>
            <person name="Pati A."/>
            <person name="Wagner M."/>
            <person name="Woyke T."/>
            <person name="Ollivier B."/>
            <person name="Klenk H.P."/>
            <person name="Spring S."/>
            <person name="Loy A."/>
        </authorList>
    </citation>
    <scope>NUCLEOTIDE SEQUENCE [LARGE SCALE GENOMIC DNA]</scope>
    <source>
        <strain evidence="2">ATCC 19365 / DSM 765 / NCIMB 8382 / VKM B-1628</strain>
    </source>
</reference>
<organism evidence="1 2">
    <name type="scientific">Desulfosporosinus orientis (strain ATCC 19365 / DSM 765 / NCIMB 8382 / VKM B-1628 / Singapore I)</name>
    <name type="common">Desulfotomaculum orientis</name>
    <dbReference type="NCBI Taxonomy" id="768706"/>
    <lineage>
        <taxon>Bacteria</taxon>
        <taxon>Bacillati</taxon>
        <taxon>Bacillota</taxon>
        <taxon>Clostridia</taxon>
        <taxon>Eubacteriales</taxon>
        <taxon>Desulfitobacteriaceae</taxon>
        <taxon>Desulfosporosinus</taxon>
    </lineage>
</organism>